<organism evidence="1 2">
    <name type="scientific">Mycobacterium phage Weirdo19</name>
    <dbReference type="NCBI Taxonomy" id="2601610"/>
    <lineage>
        <taxon>Viruses</taxon>
        <taxon>Duplodnaviria</taxon>
        <taxon>Heunggongvirae</taxon>
        <taxon>Uroviricota</taxon>
        <taxon>Caudoviricetes</taxon>
        <taxon>Rosariovirus</taxon>
        <taxon>Rosariovirus Weirdo19ES</taxon>
    </lineage>
</organism>
<accession>A0A6M2YSU7</accession>
<keyword evidence="2" id="KW-1185">Reference proteome</keyword>
<proteinExistence type="predicted"/>
<dbReference type="Proteomes" id="UP000501191">
    <property type="component" value="Segment"/>
</dbReference>
<dbReference type="GeneID" id="63911482"/>
<name>A0A6M2YSU7_9CAUD</name>
<sequence>MSAAPCPRTEPELLDCPRGCGFVTMAAPSLRFGPWRMQAHLLAGPTCPRPIPGSPNATYRKGGYVPPFAR</sequence>
<dbReference type="RefSeq" id="YP_010050747.1">
    <property type="nucleotide sequence ID" value="NC_054433.1"/>
</dbReference>
<evidence type="ECO:0000313" key="2">
    <source>
        <dbReference type="Proteomes" id="UP000501191"/>
    </source>
</evidence>
<dbReference type="EMBL" id="MN103533">
    <property type="protein sequence ID" value="QEA10814.1"/>
    <property type="molecule type" value="Genomic_DNA"/>
</dbReference>
<evidence type="ECO:0000313" key="1">
    <source>
        <dbReference type="EMBL" id="QEA10814.1"/>
    </source>
</evidence>
<protein>
    <submittedName>
        <fullName evidence="1">Uncharacterized protein</fullName>
    </submittedName>
</protein>
<reference evidence="1 2" key="1">
    <citation type="journal article" date="2020" name="PLoS ONE">
        <title>Weirdo19ES is a novel singleton mycobacteriophage that selects for glycolipid deficient phage-resistant M. smegmatis mutants.</title>
        <authorList>
            <person name="Suarez C.A."/>
            <person name="Franceschelli J.J."/>
            <person name="Tasselli S.E."/>
            <person name="Morbidoni H.R."/>
        </authorList>
    </citation>
    <scope>NUCLEOTIDE SEQUENCE [LARGE SCALE GENOMIC DNA]</scope>
</reference>
<dbReference type="KEGG" id="vg:63911482"/>